<evidence type="ECO:0000313" key="3">
    <source>
        <dbReference type="Proteomes" id="UP001595526"/>
    </source>
</evidence>
<sequence>MMMIKHFKATLRHIWRNRLSTTLNLLGLAIGISACWMVYHIVDNKFSYNVVHQGIQAEIPESEEVVPVFFQRVNSTETKRGANKIFVKEHFAYRIDIRWWMFAVAADSRRGC</sequence>
<comment type="caution">
    <text evidence="2">The sequence shown here is derived from an EMBL/GenBank/DDBJ whole genome shotgun (WGS) entry which is preliminary data.</text>
</comment>
<protein>
    <recommendedName>
        <fullName evidence="4">MacB-like periplasmic core domain-containing protein</fullName>
    </recommendedName>
</protein>
<organism evidence="2 3">
    <name type="scientific">Parapedobacter deserti</name>
    <dbReference type="NCBI Taxonomy" id="1912957"/>
    <lineage>
        <taxon>Bacteria</taxon>
        <taxon>Pseudomonadati</taxon>
        <taxon>Bacteroidota</taxon>
        <taxon>Sphingobacteriia</taxon>
        <taxon>Sphingobacteriales</taxon>
        <taxon>Sphingobacteriaceae</taxon>
        <taxon>Parapedobacter</taxon>
    </lineage>
</organism>
<evidence type="ECO:0000256" key="1">
    <source>
        <dbReference type="SAM" id="Phobius"/>
    </source>
</evidence>
<reference evidence="3" key="1">
    <citation type="journal article" date="2019" name="Int. J. Syst. Evol. Microbiol.">
        <title>The Global Catalogue of Microorganisms (GCM) 10K type strain sequencing project: providing services to taxonomists for standard genome sequencing and annotation.</title>
        <authorList>
            <consortium name="The Broad Institute Genomics Platform"/>
            <consortium name="The Broad Institute Genome Sequencing Center for Infectious Disease"/>
            <person name="Wu L."/>
            <person name="Ma J."/>
        </authorList>
    </citation>
    <scope>NUCLEOTIDE SEQUENCE [LARGE SCALE GENOMIC DNA]</scope>
    <source>
        <strain evidence="3">KCTC 52416</strain>
    </source>
</reference>
<accession>A0ABV7JJH8</accession>
<keyword evidence="3" id="KW-1185">Reference proteome</keyword>
<keyword evidence="1" id="KW-0812">Transmembrane</keyword>
<proteinExistence type="predicted"/>
<dbReference type="RefSeq" id="WP_379022711.1">
    <property type="nucleotide sequence ID" value="NZ_JBHRTA010000035.1"/>
</dbReference>
<dbReference type="PROSITE" id="PS51257">
    <property type="entry name" value="PROKAR_LIPOPROTEIN"/>
    <property type="match status" value="1"/>
</dbReference>
<name>A0ABV7JJH8_9SPHI</name>
<evidence type="ECO:0008006" key="4">
    <source>
        <dbReference type="Google" id="ProtNLM"/>
    </source>
</evidence>
<dbReference type="Proteomes" id="UP001595526">
    <property type="component" value="Unassembled WGS sequence"/>
</dbReference>
<keyword evidence="1" id="KW-1133">Transmembrane helix</keyword>
<gene>
    <name evidence="2" type="ORF">ACFOET_11530</name>
</gene>
<keyword evidence="1" id="KW-0472">Membrane</keyword>
<dbReference type="EMBL" id="JBHRTA010000035">
    <property type="protein sequence ID" value="MFC3198243.1"/>
    <property type="molecule type" value="Genomic_DNA"/>
</dbReference>
<evidence type="ECO:0000313" key="2">
    <source>
        <dbReference type="EMBL" id="MFC3198243.1"/>
    </source>
</evidence>
<feature type="transmembrane region" description="Helical" evidence="1">
    <location>
        <begin position="21"/>
        <end position="42"/>
    </location>
</feature>